<dbReference type="PROSITE" id="PS51257">
    <property type="entry name" value="PROKAR_LIPOPROTEIN"/>
    <property type="match status" value="1"/>
</dbReference>
<keyword evidence="10" id="KW-1185">Reference proteome</keyword>
<keyword evidence="5" id="KW-0472">Membrane</keyword>
<evidence type="ECO:0000256" key="2">
    <source>
        <dbReference type="ARBA" id="ARBA00008610"/>
    </source>
</evidence>
<dbReference type="Proteomes" id="UP001291912">
    <property type="component" value="Unassembled WGS sequence"/>
</dbReference>
<name>A0ABU5N4S2_9MICO</name>
<dbReference type="CDD" id="cd06354">
    <property type="entry name" value="PBP1_PrnA-like"/>
    <property type="match status" value="1"/>
</dbReference>
<keyword evidence="3" id="KW-1003">Cell membrane</keyword>
<sequence length="348" mass="35521">MRRRTLTAALGLAAAAALVLTACAGESTETTDDTAAEPEFTVGVAYDLGGRGDGGFNDLAWDGATEAAEAAGGEVIESTARAEDTDADRVARLDLMAQGGADPIIAVGYLYATALTEVAQKYPDTSFAIVDDDTVDQPNVTSLMFAANEGSFLAGVAAAMESTTGKVGFIGGVNIPLINEFQAGFDAGALAADPDIELSASYLTEPPDFNGFNDPQRGAEAANGMYDSGVDVIFAAAGGSGLGVFESADAAGTWAIGVDSDQYTTTDEPLNEVILTSMLKRVDVGVSSFIESVLDGTVTAGTTVYDLSSDGVGYSTSGDFLSPETIEAIDEFAAQITSGEIVVPATLD</sequence>
<dbReference type="EMBL" id="JAWJYN010000001">
    <property type="protein sequence ID" value="MDZ8160917.1"/>
    <property type="molecule type" value="Genomic_DNA"/>
</dbReference>
<comment type="subcellular location">
    <subcellularLocation>
        <location evidence="1">Cell membrane</location>
        <topology evidence="1">Lipid-anchor</topology>
    </subcellularLocation>
</comment>
<evidence type="ECO:0000256" key="6">
    <source>
        <dbReference type="ARBA" id="ARBA00023288"/>
    </source>
</evidence>
<dbReference type="InterPro" id="IPR050957">
    <property type="entry name" value="BMP_lipoprotein"/>
</dbReference>
<reference evidence="9 10" key="1">
    <citation type="submission" date="2023-10" db="EMBL/GenBank/DDBJ databases">
        <title>Microbacterium xanthum sp. nov., isolated from seaweed.</title>
        <authorList>
            <person name="Lee S.D."/>
        </authorList>
    </citation>
    <scope>NUCLEOTIDE SEQUENCE [LARGE SCALE GENOMIC DNA]</scope>
    <source>
        <strain evidence="9 10">KCTC 19124</strain>
    </source>
</reference>
<dbReference type="Pfam" id="PF02608">
    <property type="entry name" value="Bmp"/>
    <property type="match status" value="1"/>
</dbReference>
<evidence type="ECO:0000256" key="7">
    <source>
        <dbReference type="SAM" id="SignalP"/>
    </source>
</evidence>
<comment type="caution">
    <text evidence="9">The sequence shown here is derived from an EMBL/GenBank/DDBJ whole genome shotgun (WGS) entry which is preliminary data.</text>
</comment>
<feature type="chain" id="PRO_5047023453" evidence="7">
    <location>
        <begin position="25"/>
        <end position="348"/>
    </location>
</feature>
<protein>
    <submittedName>
        <fullName evidence="9">BMP family ABC transporter substrate-binding protein</fullName>
    </submittedName>
</protein>
<dbReference type="InterPro" id="IPR003760">
    <property type="entry name" value="PnrA-like"/>
</dbReference>
<evidence type="ECO:0000256" key="1">
    <source>
        <dbReference type="ARBA" id="ARBA00004193"/>
    </source>
</evidence>
<proteinExistence type="inferred from homology"/>
<accession>A0ABU5N4S2</accession>
<evidence type="ECO:0000259" key="8">
    <source>
        <dbReference type="Pfam" id="PF02608"/>
    </source>
</evidence>
<keyword evidence="4 7" id="KW-0732">Signal</keyword>
<evidence type="ECO:0000256" key="5">
    <source>
        <dbReference type="ARBA" id="ARBA00023136"/>
    </source>
</evidence>
<dbReference type="PANTHER" id="PTHR34296">
    <property type="entry name" value="TRANSCRIPTIONAL ACTIVATOR PROTEIN MED"/>
    <property type="match status" value="1"/>
</dbReference>
<dbReference type="Gene3D" id="3.40.50.2300">
    <property type="match status" value="2"/>
</dbReference>
<dbReference type="SUPFAM" id="SSF53822">
    <property type="entry name" value="Periplasmic binding protein-like I"/>
    <property type="match status" value="1"/>
</dbReference>
<organism evidence="9 10">
    <name type="scientific">Microbacterium aquimaris</name>
    <dbReference type="NCBI Taxonomy" id="459816"/>
    <lineage>
        <taxon>Bacteria</taxon>
        <taxon>Bacillati</taxon>
        <taxon>Actinomycetota</taxon>
        <taxon>Actinomycetes</taxon>
        <taxon>Micrococcales</taxon>
        <taxon>Microbacteriaceae</taxon>
        <taxon>Microbacterium</taxon>
    </lineage>
</organism>
<comment type="similarity">
    <text evidence="2">Belongs to the BMP lipoprotein family.</text>
</comment>
<evidence type="ECO:0000313" key="10">
    <source>
        <dbReference type="Proteomes" id="UP001291912"/>
    </source>
</evidence>
<feature type="domain" description="ABC transporter substrate-binding protein PnrA-like" evidence="8">
    <location>
        <begin position="44"/>
        <end position="345"/>
    </location>
</feature>
<keyword evidence="6" id="KW-0449">Lipoprotein</keyword>
<feature type="signal peptide" evidence="7">
    <location>
        <begin position="1"/>
        <end position="24"/>
    </location>
</feature>
<dbReference type="RefSeq" id="WP_194423590.1">
    <property type="nucleotide sequence ID" value="NZ_BAAAPT010000001.1"/>
</dbReference>
<gene>
    <name evidence="9" type="ORF">R2Q92_03655</name>
</gene>
<dbReference type="PANTHER" id="PTHR34296:SF2">
    <property type="entry name" value="ABC TRANSPORTER GUANOSINE-BINDING PROTEIN NUPN"/>
    <property type="match status" value="1"/>
</dbReference>
<evidence type="ECO:0000256" key="3">
    <source>
        <dbReference type="ARBA" id="ARBA00022475"/>
    </source>
</evidence>
<evidence type="ECO:0000313" key="9">
    <source>
        <dbReference type="EMBL" id="MDZ8160917.1"/>
    </source>
</evidence>
<evidence type="ECO:0000256" key="4">
    <source>
        <dbReference type="ARBA" id="ARBA00022729"/>
    </source>
</evidence>
<dbReference type="InterPro" id="IPR028082">
    <property type="entry name" value="Peripla_BP_I"/>
</dbReference>